<accession>A0A915L0S3</accession>
<proteinExistence type="predicted"/>
<reference evidence="3" key="1">
    <citation type="submission" date="2022-11" db="UniProtKB">
        <authorList>
            <consortium name="WormBaseParasite"/>
        </authorList>
    </citation>
    <scope>IDENTIFICATION</scope>
</reference>
<dbReference type="Proteomes" id="UP000887565">
    <property type="component" value="Unplaced"/>
</dbReference>
<protein>
    <submittedName>
        <fullName evidence="3">Uncharacterized protein</fullName>
    </submittedName>
</protein>
<organism evidence="2 3">
    <name type="scientific">Romanomermis culicivorax</name>
    <name type="common">Nematode worm</name>
    <dbReference type="NCBI Taxonomy" id="13658"/>
    <lineage>
        <taxon>Eukaryota</taxon>
        <taxon>Metazoa</taxon>
        <taxon>Ecdysozoa</taxon>
        <taxon>Nematoda</taxon>
        <taxon>Enoplea</taxon>
        <taxon>Dorylaimia</taxon>
        <taxon>Mermithida</taxon>
        <taxon>Mermithoidea</taxon>
        <taxon>Mermithidae</taxon>
        <taxon>Romanomermis</taxon>
    </lineage>
</organism>
<evidence type="ECO:0000256" key="1">
    <source>
        <dbReference type="SAM" id="MobiDB-lite"/>
    </source>
</evidence>
<keyword evidence="2" id="KW-1185">Reference proteome</keyword>
<feature type="region of interest" description="Disordered" evidence="1">
    <location>
        <begin position="38"/>
        <end position="67"/>
    </location>
</feature>
<dbReference type="AlphaFoldDB" id="A0A915L0S3"/>
<sequence length="221" mass="25094">MCSSVLAKENFIKLVNASQKQKSKKVFPQNNLSRIEGEQQHIKQKIDRRKRAHGSDRQGSKGGSGDSTLPKQFFTYVHNNNHAKNSFKLELYKFHHDIFNYDFCNRVVKALLYFTSWCQPSLLEVEQLIASASRCPFRAAILSLFDDGQRWLSIYFDSIEIPELSLAVVYVSHGQHPMKYSSKNLQPVTTIGCWCQFKNISSGAFHSTGRQSIAGPSVDSL</sequence>
<dbReference type="WBParaSite" id="nRc.2.0.1.t44663-RA">
    <property type="protein sequence ID" value="nRc.2.0.1.t44663-RA"/>
    <property type="gene ID" value="nRc.2.0.1.g44663"/>
</dbReference>
<evidence type="ECO:0000313" key="3">
    <source>
        <dbReference type="WBParaSite" id="nRc.2.0.1.t44663-RA"/>
    </source>
</evidence>
<evidence type="ECO:0000313" key="2">
    <source>
        <dbReference type="Proteomes" id="UP000887565"/>
    </source>
</evidence>
<name>A0A915L0S3_ROMCU</name>